<evidence type="ECO:0000313" key="7">
    <source>
        <dbReference type="Proteomes" id="UP000298656"/>
    </source>
</evidence>
<protein>
    <submittedName>
        <fullName evidence="6">LysR family transcriptional regulator</fullName>
    </submittedName>
</protein>
<gene>
    <name evidence="6" type="ORF">FAZ95_28025</name>
</gene>
<dbReference type="RefSeq" id="WP_137335726.1">
    <property type="nucleotide sequence ID" value="NZ_CP040078.1"/>
</dbReference>
<evidence type="ECO:0000256" key="1">
    <source>
        <dbReference type="ARBA" id="ARBA00009437"/>
    </source>
</evidence>
<name>A0A4P8IYA9_9BURK</name>
<dbReference type="Proteomes" id="UP000298656">
    <property type="component" value="Chromosome 2"/>
</dbReference>
<organism evidence="6 7">
    <name type="scientific">Trinickia violacea</name>
    <dbReference type="NCBI Taxonomy" id="2571746"/>
    <lineage>
        <taxon>Bacteria</taxon>
        <taxon>Pseudomonadati</taxon>
        <taxon>Pseudomonadota</taxon>
        <taxon>Betaproteobacteria</taxon>
        <taxon>Burkholderiales</taxon>
        <taxon>Burkholderiaceae</taxon>
        <taxon>Trinickia</taxon>
    </lineage>
</organism>
<dbReference type="PANTHER" id="PTHR30537">
    <property type="entry name" value="HTH-TYPE TRANSCRIPTIONAL REGULATOR"/>
    <property type="match status" value="1"/>
</dbReference>
<dbReference type="InterPro" id="IPR000847">
    <property type="entry name" value="LysR_HTH_N"/>
</dbReference>
<dbReference type="AlphaFoldDB" id="A0A4P8IYA9"/>
<dbReference type="Pfam" id="PF03466">
    <property type="entry name" value="LysR_substrate"/>
    <property type="match status" value="1"/>
</dbReference>
<dbReference type="InterPro" id="IPR036390">
    <property type="entry name" value="WH_DNA-bd_sf"/>
</dbReference>
<evidence type="ECO:0000313" key="6">
    <source>
        <dbReference type="EMBL" id="QCP52955.1"/>
    </source>
</evidence>
<dbReference type="GO" id="GO:0003677">
    <property type="term" value="F:DNA binding"/>
    <property type="evidence" value="ECO:0007669"/>
    <property type="project" value="UniProtKB-KW"/>
</dbReference>
<dbReference type="PROSITE" id="PS50931">
    <property type="entry name" value="HTH_LYSR"/>
    <property type="match status" value="1"/>
</dbReference>
<dbReference type="EMBL" id="CP040078">
    <property type="protein sequence ID" value="QCP52955.1"/>
    <property type="molecule type" value="Genomic_DNA"/>
</dbReference>
<evidence type="ECO:0000256" key="3">
    <source>
        <dbReference type="ARBA" id="ARBA00023125"/>
    </source>
</evidence>
<reference evidence="6 7" key="1">
    <citation type="submission" date="2019-05" db="EMBL/GenBank/DDBJ databases">
        <title>Burkholderia sp. DHOD12, isolated from subtropical forest soil.</title>
        <authorList>
            <person name="Gao Z.-H."/>
            <person name="Qiu L.-H."/>
        </authorList>
    </citation>
    <scope>NUCLEOTIDE SEQUENCE [LARGE SCALE GENOMIC DNA]</scope>
    <source>
        <strain evidence="6 7">DHOD12</strain>
    </source>
</reference>
<proteinExistence type="inferred from homology"/>
<dbReference type="Gene3D" id="1.10.10.10">
    <property type="entry name" value="Winged helix-like DNA-binding domain superfamily/Winged helix DNA-binding domain"/>
    <property type="match status" value="1"/>
</dbReference>
<dbReference type="CDD" id="cd08422">
    <property type="entry name" value="PBP2_CrgA_like"/>
    <property type="match status" value="1"/>
</dbReference>
<dbReference type="InterPro" id="IPR058163">
    <property type="entry name" value="LysR-type_TF_proteobact-type"/>
</dbReference>
<keyword evidence="4" id="KW-0804">Transcription</keyword>
<feature type="domain" description="HTH lysR-type" evidence="5">
    <location>
        <begin position="1"/>
        <end position="59"/>
    </location>
</feature>
<dbReference type="SUPFAM" id="SSF46785">
    <property type="entry name" value="Winged helix' DNA-binding domain"/>
    <property type="match status" value="1"/>
</dbReference>
<sequence length="331" mass="36692">MDTLRNMKIFAEVAESGSFTAAARRLDRTTVYVSRSVAELETHLRTRLLNRTTRRLALTPAGERYLQRCQQILDAIALAEVEASGVHAKPVGSLRVHALAGLGQRYLIPAIADYQERYPSVTVDLTLSQNVPDLIEEGYDVALRVVPESLPDSAYISHRLGTLSLVLCASPRYLEKHGMPRKIEDLEHHTCLQVGCPPLSPDHWLLEGANGRREFKLPDGRFKVNVPDAMAVAVQAGMGIGALPLFTIQSILRSGALVRVLPEYQLQPLNVFAIYASRQFLDAKIKTWITFLRERFAETTGVEDVGIQGVSKQREFEQASVAEAPPLKLVS</sequence>
<dbReference type="OrthoDB" id="9786526at2"/>
<accession>A0A4P8IYA9</accession>
<dbReference type="InterPro" id="IPR036388">
    <property type="entry name" value="WH-like_DNA-bd_sf"/>
</dbReference>
<dbReference type="InterPro" id="IPR005119">
    <property type="entry name" value="LysR_subst-bd"/>
</dbReference>
<keyword evidence="3" id="KW-0238">DNA-binding</keyword>
<evidence type="ECO:0000256" key="4">
    <source>
        <dbReference type="ARBA" id="ARBA00023163"/>
    </source>
</evidence>
<dbReference type="FunFam" id="1.10.10.10:FF:000001">
    <property type="entry name" value="LysR family transcriptional regulator"/>
    <property type="match status" value="1"/>
</dbReference>
<evidence type="ECO:0000256" key="2">
    <source>
        <dbReference type="ARBA" id="ARBA00023015"/>
    </source>
</evidence>
<dbReference type="Pfam" id="PF00126">
    <property type="entry name" value="HTH_1"/>
    <property type="match status" value="1"/>
</dbReference>
<evidence type="ECO:0000259" key="5">
    <source>
        <dbReference type="PROSITE" id="PS50931"/>
    </source>
</evidence>
<comment type="similarity">
    <text evidence="1">Belongs to the LysR transcriptional regulatory family.</text>
</comment>
<dbReference type="SUPFAM" id="SSF53850">
    <property type="entry name" value="Periplasmic binding protein-like II"/>
    <property type="match status" value="1"/>
</dbReference>
<dbReference type="GO" id="GO:0003700">
    <property type="term" value="F:DNA-binding transcription factor activity"/>
    <property type="evidence" value="ECO:0007669"/>
    <property type="project" value="InterPro"/>
</dbReference>
<keyword evidence="2" id="KW-0805">Transcription regulation</keyword>
<dbReference type="Gene3D" id="3.40.190.290">
    <property type="match status" value="1"/>
</dbReference>
<dbReference type="KEGG" id="tvl:FAZ95_28025"/>
<keyword evidence="7" id="KW-1185">Reference proteome</keyword>
<dbReference type="PANTHER" id="PTHR30537:SF5">
    <property type="entry name" value="HTH-TYPE TRANSCRIPTIONAL ACTIVATOR TTDR-RELATED"/>
    <property type="match status" value="1"/>
</dbReference>